<dbReference type="EMBL" id="CP021235">
    <property type="protein sequence ID" value="ARS36020.1"/>
    <property type="molecule type" value="Genomic_DNA"/>
</dbReference>
<evidence type="ECO:0000256" key="1">
    <source>
        <dbReference type="SAM" id="SignalP"/>
    </source>
</evidence>
<sequence length="385" mass="42842">MKRLFTSTLLILFFCYFRLAAQTPAQTVVLKKLLQTKLDSLQKANGFPGATFAAVLPNGEKIAIATGIADSLEHTPMDPNSRMLSGSNGKTLFAASAMVLSEQGLFGLDDKIEKFIGHETWFDRLPNARNITMRMLLNHTSGIEEYLEQGDFMQRLKSNPSHRWEPVELLAYVFDREPLFEAGTKFNYADANYILFGYIVEKISGDKMYDLIATHVIAPYALSATEPSEKRKYNNLAVGYVRSGGPFPVEGAMVRNGELILNPQFEWAGGGFISSASDLALWAKAYYEFKALSPDTREQMRKGVTANTGKNHQYGLAMQIRPGGEAGVSYGHSGWFPGYVTDAAYFPDLDLAVAIQFNTDNFHLLKRSTEAYLLDMAKTVATMRK</sequence>
<feature type="domain" description="Beta-lactamase-related" evidence="2">
    <location>
        <begin position="37"/>
        <end position="362"/>
    </location>
</feature>
<dbReference type="Proteomes" id="UP000266292">
    <property type="component" value="Chromosome"/>
</dbReference>
<feature type="chain" id="PRO_5010994987" description="Beta-lactamase-related domain-containing protein" evidence="1">
    <location>
        <begin position="21"/>
        <end position="385"/>
    </location>
</feature>
<dbReference type="KEGG" id="pact:CA264_11570"/>
<protein>
    <recommendedName>
        <fullName evidence="2">Beta-lactamase-related domain-containing protein</fullName>
    </recommendedName>
</protein>
<dbReference type="STRING" id="709015.GCA_000472485_02340"/>
<dbReference type="OrthoDB" id="9793489at2"/>
<accession>A0A1X9YT00</accession>
<evidence type="ECO:0000259" key="2">
    <source>
        <dbReference type="Pfam" id="PF00144"/>
    </source>
</evidence>
<evidence type="ECO:0000313" key="4">
    <source>
        <dbReference type="Proteomes" id="UP000266292"/>
    </source>
</evidence>
<keyword evidence="4" id="KW-1185">Reference proteome</keyword>
<evidence type="ECO:0000313" key="3">
    <source>
        <dbReference type="EMBL" id="ARS36020.1"/>
    </source>
</evidence>
<dbReference type="RefSeq" id="WP_025607327.1">
    <property type="nucleotide sequence ID" value="NZ_CP021235.1"/>
</dbReference>
<reference evidence="4" key="1">
    <citation type="submission" date="2017-05" db="EMBL/GenBank/DDBJ databases">
        <authorList>
            <person name="Ray J."/>
            <person name="Price M."/>
            <person name="Deutschbauer A."/>
        </authorList>
    </citation>
    <scope>NUCLEOTIDE SEQUENCE [LARGE SCALE GENOMIC DNA]</scope>
    <source>
        <strain evidence="4">DSM 19842</strain>
    </source>
</reference>
<dbReference type="SUPFAM" id="SSF56601">
    <property type="entry name" value="beta-lactamase/transpeptidase-like"/>
    <property type="match status" value="1"/>
</dbReference>
<proteinExistence type="predicted"/>
<feature type="signal peptide" evidence="1">
    <location>
        <begin position="1"/>
        <end position="20"/>
    </location>
</feature>
<name>A0A1X9YT00_9BACT</name>
<dbReference type="InterPro" id="IPR050491">
    <property type="entry name" value="AmpC-like"/>
</dbReference>
<keyword evidence="1" id="KW-0732">Signal</keyword>
<dbReference type="PANTHER" id="PTHR46825">
    <property type="entry name" value="D-ALANYL-D-ALANINE-CARBOXYPEPTIDASE/ENDOPEPTIDASE AMPH"/>
    <property type="match status" value="1"/>
</dbReference>
<gene>
    <name evidence="3" type="ORF">CA264_11570</name>
</gene>
<dbReference type="InterPro" id="IPR012338">
    <property type="entry name" value="Beta-lactam/transpept-like"/>
</dbReference>
<dbReference type="InterPro" id="IPR001466">
    <property type="entry name" value="Beta-lactam-related"/>
</dbReference>
<dbReference type="Pfam" id="PF00144">
    <property type="entry name" value="Beta-lactamase"/>
    <property type="match status" value="1"/>
</dbReference>
<dbReference type="Gene3D" id="3.40.710.10">
    <property type="entry name" value="DD-peptidase/beta-lactamase superfamily"/>
    <property type="match status" value="1"/>
</dbReference>
<dbReference type="AlphaFoldDB" id="A0A1X9YT00"/>
<organism evidence="3 4">
    <name type="scientific">Pontibacter actiniarum</name>
    <dbReference type="NCBI Taxonomy" id="323450"/>
    <lineage>
        <taxon>Bacteria</taxon>
        <taxon>Pseudomonadati</taxon>
        <taxon>Bacteroidota</taxon>
        <taxon>Cytophagia</taxon>
        <taxon>Cytophagales</taxon>
        <taxon>Hymenobacteraceae</taxon>
        <taxon>Pontibacter</taxon>
    </lineage>
</organism>
<dbReference type="PANTHER" id="PTHR46825:SF7">
    <property type="entry name" value="D-ALANYL-D-ALANINE CARBOXYPEPTIDASE"/>
    <property type="match status" value="1"/>
</dbReference>